<dbReference type="RefSeq" id="XP_022723219.1">
    <property type="nucleotide sequence ID" value="XM_022867484.1"/>
</dbReference>
<evidence type="ECO:0000256" key="3">
    <source>
        <dbReference type="ARBA" id="ARBA00022692"/>
    </source>
</evidence>
<evidence type="ECO:0000256" key="4">
    <source>
        <dbReference type="ARBA" id="ARBA00022982"/>
    </source>
</evidence>
<keyword evidence="5 7" id="KW-1133">Transmembrane helix</keyword>
<dbReference type="Pfam" id="PF03188">
    <property type="entry name" value="Cytochrom_B561"/>
    <property type="match status" value="1"/>
</dbReference>
<evidence type="ECO:0000256" key="2">
    <source>
        <dbReference type="ARBA" id="ARBA00022448"/>
    </source>
</evidence>
<feature type="transmembrane region" description="Helical" evidence="7">
    <location>
        <begin position="248"/>
        <end position="265"/>
    </location>
</feature>
<dbReference type="PROSITE" id="PS50939">
    <property type="entry name" value="CYTOCHROME_B561"/>
    <property type="match status" value="1"/>
</dbReference>
<evidence type="ECO:0000259" key="8">
    <source>
        <dbReference type="PROSITE" id="PS50939"/>
    </source>
</evidence>
<evidence type="ECO:0000256" key="1">
    <source>
        <dbReference type="ARBA" id="ARBA00004370"/>
    </source>
</evidence>
<dbReference type="SMART" id="SM00665">
    <property type="entry name" value="B561"/>
    <property type="match status" value="1"/>
</dbReference>
<dbReference type="AlphaFoldDB" id="A0A6P5X4C0"/>
<dbReference type="GeneID" id="111280269"/>
<dbReference type="InterPro" id="IPR006593">
    <property type="entry name" value="Cyt_b561/ferric_Rdtase_TM"/>
</dbReference>
<comment type="subcellular location">
    <subcellularLocation>
        <location evidence="1">Membrane</location>
    </subcellularLocation>
</comment>
<dbReference type="KEGG" id="dzi:111280269"/>
<protein>
    <submittedName>
        <fullName evidence="10">Cytochrome b561 and DOMON domain-containing protein At5g35735-like</fullName>
    </submittedName>
</protein>
<evidence type="ECO:0000256" key="5">
    <source>
        <dbReference type="ARBA" id="ARBA00022989"/>
    </source>
</evidence>
<keyword evidence="6 7" id="KW-0472">Membrane</keyword>
<dbReference type="OrthoDB" id="19261at2759"/>
<evidence type="ECO:0000313" key="9">
    <source>
        <dbReference type="Proteomes" id="UP000515121"/>
    </source>
</evidence>
<evidence type="ECO:0000256" key="6">
    <source>
        <dbReference type="ARBA" id="ARBA00023136"/>
    </source>
</evidence>
<dbReference type="GO" id="GO:0016020">
    <property type="term" value="C:membrane"/>
    <property type="evidence" value="ECO:0007669"/>
    <property type="project" value="UniProtKB-SubCell"/>
</dbReference>
<keyword evidence="9" id="KW-1185">Reference proteome</keyword>
<feature type="transmembrane region" description="Helical" evidence="7">
    <location>
        <begin position="285"/>
        <end position="306"/>
    </location>
</feature>
<gene>
    <name evidence="10" type="primary">LOC111280269</name>
</gene>
<dbReference type="Proteomes" id="UP000515121">
    <property type="component" value="Unplaced"/>
</dbReference>
<evidence type="ECO:0000256" key="7">
    <source>
        <dbReference type="SAM" id="Phobius"/>
    </source>
</evidence>
<accession>A0A6P5X4C0</accession>
<sequence>MQPSFRWKAKKLLFSFPRDFIVVPYHNFNKDPKWFGHCKLLIVPTATLQTIKIMTFYCLVFLSLIFPLASISAQVSLCNEDLSFATMVRKNQEWQVDTNLVDMEEHQMQDTSVQSSESGATAGLRPWKGRSNWRHQHHLKNMHGILNIFGWGFLLPTGAIVARNFRNFPLKCDEWYQLHILCQTSGYIVGTVGWGIGIWLGNSSKQYTLKAHRILGIIIFTFATLQCVIQMLALCLQPKKEDAFCKCWEIYHHLLGYALIVLSIANTFEGISTIQSHAAEKWRWIYVGMLIVLVSTAVALETYRWIKSKNQQQMAFDENQIYGSSEQI</sequence>
<proteinExistence type="predicted"/>
<keyword evidence="3 7" id="KW-0812">Transmembrane</keyword>
<evidence type="ECO:0000313" key="10">
    <source>
        <dbReference type="RefSeq" id="XP_022723219.1"/>
    </source>
</evidence>
<feature type="transmembrane region" description="Helical" evidence="7">
    <location>
        <begin position="56"/>
        <end position="77"/>
    </location>
</feature>
<keyword evidence="2" id="KW-0813">Transport</keyword>
<feature type="transmembrane region" description="Helical" evidence="7">
    <location>
        <begin position="178"/>
        <end position="202"/>
    </location>
</feature>
<reference evidence="10" key="1">
    <citation type="submission" date="2025-08" db="UniProtKB">
        <authorList>
            <consortium name="RefSeq"/>
        </authorList>
    </citation>
    <scope>IDENTIFICATION</scope>
    <source>
        <tissue evidence="10">Fruit stalk</tissue>
    </source>
</reference>
<feature type="transmembrane region" description="Helical" evidence="7">
    <location>
        <begin position="214"/>
        <end position="236"/>
    </location>
</feature>
<keyword evidence="4" id="KW-0249">Electron transport</keyword>
<dbReference type="Gene3D" id="1.20.120.1770">
    <property type="match status" value="1"/>
</dbReference>
<dbReference type="PANTHER" id="PTHR23130">
    <property type="entry name" value="CYTOCHROME B561 AND DOMON DOMAIN-CONTAINING PROTEIN"/>
    <property type="match status" value="1"/>
</dbReference>
<name>A0A6P5X4C0_DURZI</name>
<dbReference type="CDD" id="cd08760">
    <property type="entry name" value="Cyt_b561_FRRS1_like"/>
    <property type="match status" value="1"/>
</dbReference>
<feature type="domain" description="Cytochrome b561" evidence="8">
    <location>
        <begin position="97"/>
        <end position="309"/>
    </location>
</feature>
<feature type="transmembrane region" description="Helical" evidence="7">
    <location>
        <begin position="148"/>
        <end position="166"/>
    </location>
</feature>
<organism evidence="9 10">
    <name type="scientific">Durio zibethinus</name>
    <name type="common">Durian</name>
    <dbReference type="NCBI Taxonomy" id="66656"/>
    <lineage>
        <taxon>Eukaryota</taxon>
        <taxon>Viridiplantae</taxon>
        <taxon>Streptophyta</taxon>
        <taxon>Embryophyta</taxon>
        <taxon>Tracheophyta</taxon>
        <taxon>Spermatophyta</taxon>
        <taxon>Magnoliopsida</taxon>
        <taxon>eudicotyledons</taxon>
        <taxon>Gunneridae</taxon>
        <taxon>Pentapetalae</taxon>
        <taxon>rosids</taxon>
        <taxon>malvids</taxon>
        <taxon>Malvales</taxon>
        <taxon>Malvaceae</taxon>
        <taxon>Helicteroideae</taxon>
        <taxon>Durio</taxon>
    </lineage>
</organism>
<dbReference type="PANTHER" id="PTHR23130:SF153">
    <property type="entry name" value="CYTOCHROME B561 DOMAIN-CONTAINING PROTEIN"/>
    <property type="match status" value="1"/>
</dbReference>